<dbReference type="PRINTS" id="PR00260">
    <property type="entry name" value="CHEMTRNSDUCR"/>
</dbReference>
<dbReference type="SMART" id="SM00304">
    <property type="entry name" value="HAMP"/>
    <property type="match status" value="1"/>
</dbReference>
<feature type="transmembrane region" description="Helical" evidence="4">
    <location>
        <begin position="12"/>
        <end position="39"/>
    </location>
</feature>
<dbReference type="PROSITE" id="PS50885">
    <property type="entry name" value="HAMP"/>
    <property type="match status" value="1"/>
</dbReference>
<dbReference type="InterPro" id="IPR003660">
    <property type="entry name" value="HAMP_dom"/>
</dbReference>
<dbReference type="GO" id="GO:0007165">
    <property type="term" value="P:signal transduction"/>
    <property type="evidence" value="ECO:0007669"/>
    <property type="project" value="UniProtKB-KW"/>
</dbReference>
<evidence type="ECO:0000259" key="5">
    <source>
        <dbReference type="PROSITE" id="PS50111"/>
    </source>
</evidence>
<gene>
    <name evidence="7" type="ORF">MSL71_21420</name>
</gene>
<feature type="domain" description="Methyl-accepting transducer" evidence="5">
    <location>
        <begin position="278"/>
        <end position="507"/>
    </location>
</feature>
<keyword evidence="4" id="KW-0812">Transmembrane</keyword>
<dbReference type="PANTHER" id="PTHR32089:SF112">
    <property type="entry name" value="LYSOZYME-LIKE PROTEIN-RELATED"/>
    <property type="match status" value="1"/>
</dbReference>
<evidence type="ECO:0000256" key="3">
    <source>
        <dbReference type="PROSITE-ProRule" id="PRU00284"/>
    </source>
</evidence>
<evidence type="ECO:0000313" key="8">
    <source>
        <dbReference type="Proteomes" id="UP000507962"/>
    </source>
</evidence>
<evidence type="ECO:0000256" key="1">
    <source>
        <dbReference type="ARBA" id="ARBA00023224"/>
    </source>
</evidence>
<dbReference type="GO" id="GO:0004888">
    <property type="term" value="F:transmembrane signaling receptor activity"/>
    <property type="evidence" value="ECO:0007669"/>
    <property type="project" value="InterPro"/>
</dbReference>
<feature type="domain" description="HAMP" evidence="6">
    <location>
        <begin position="198"/>
        <end position="252"/>
    </location>
</feature>
<dbReference type="PROSITE" id="PS50111">
    <property type="entry name" value="CHEMOTAXIS_TRANSDUC_2"/>
    <property type="match status" value="1"/>
</dbReference>
<evidence type="ECO:0000313" key="7">
    <source>
        <dbReference type="EMBL" id="VFQ44493.1"/>
    </source>
</evidence>
<evidence type="ECO:0000256" key="4">
    <source>
        <dbReference type="SAM" id="Phobius"/>
    </source>
</evidence>
<organism evidence="7 8">
    <name type="scientific">Desulfoluna butyratoxydans</name>
    <dbReference type="NCBI Taxonomy" id="231438"/>
    <lineage>
        <taxon>Bacteria</taxon>
        <taxon>Pseudomonadati</taxon>
        <taxon>Thermodesulfobacteriota</taxon>
        <taxon>Desulfobacteria</taxon>
        <taxon>Desulfobacterales</taxon>
        <taxon>Desulfolunaceae</taxon>
        <taxon>Desulfoluna</taxon>
    </lineage>
</organism>
<dbReference type="CDD" id="cd06225">
    <property type="entry name" value="HAMP"/>
    <property type="match status" value="1"/>
</dbReference>
<comment type="similarity">
    <text evidence="2">Belongs to the methyl-accepting chemotaxis (MCP) protein family.</text>
</comment>
<dbReference type="PANTHER" id="PTHR32089">
    <property type="entry name" value="METHYL-ACCEPTING CHEMOTAXIS PROTEIN MCPB"/>
    <property type="match status" value="1"/>
</dbReference>
<dbReference type="Gene3D" id="1.10.287.950">
    <property type="entry name" value="Methyl-accepting chemotaxis protein"/>
    <property type="match status" value="1"/>
</dbReference>
<dbReference type="SMART" id="SM00283">
    <property type="entry name" value="MA"/>
    <property type="match status" value="1"/>
</dbReference>
<keyword evidence="8" id="KW-1185">Reference proteome</keyword>
<dbReference type="RefSeq" id="WP_180140053.1">
    <property type="nucleotide sequence ID" value="NZ_CAADHO010000003.1"/>
</dbReference>
<proteinExistence type="inferred from homology"/>
<evidence type="ECO:0000256" key="2">
    <source>
        <dbReference type="ARBA" id="ARBA00029447"/>
    </source>
</evidence>
<keyword evidence="1 3" id="KW-0807">Transducer</keyword>
<keyword evidence="4" id="KW-1133">Transmembrane helix</keyword>
<dbReference type="Pfam" id="PF00015">
    <property type="entry name" value="MCPsignal"/>
    <property type="match status" value="1"/>
</dbReference>
<dbReference type="EMBL" id="CAADHO010000003">
    <property type="protein sequence ID" value="VFQ44493.1"/>
    <property type="molecule type" value="Genomic_DNA"/>
</dbReference>
<dbReference type="Pfam" id="PF00672">
    <property type="entry name" value="HAMP"/>
    <property type="match status" value="1"/>
</dbReference>
<protein>
    <submittedName>
        <fullName evidence="7">Methyl-accepting chemotaxis protein (Mcp) signalling domain</fullName>
    </submittedName>
</protein>
<dbReference type="AlphaFoldDB" id="A0A4U8YT59"/>
<dbReference type="SUPFAM" id="SSF58104">
    <property type="entry name" value="Methyl-accepting chemotaxis protein (MCP) signaling domain"/>
    <property type="match status" value="1"/>
</dbReference>
<dbReference type="InterPro" id="IPR004090">
    <property type="entry name" value="Chemotax_Me-accpt_rcpt"/>
</dbReference>
<dbReference type="Proteomes" id="UP000507962">
    <property type="component" value="Unassembled WGS sequence"/>
</dbReference>
<dbReference type="GO" id="GO:0016020">
    <property type="term" value="C:membrane"/>
    <property type="evidence" value="ECO:0007669"/>
    <property type="project" value="InterPro"/>
</dbReference>
<keyword evidence="4" id="KW-0472">Membrane</keyword>
<reference evidence="7 8" key="1">
    <citation type="submission" date="2019-03" db="EMBL/GenBank/DDBJ databases">
        <authorList>
            <person name="Nijsse B."/>
        </authorList>
    </citation>
    <scope>NUCLEOTIDE SEQUENCE [LARGE SCALE GENOMIC DNA]</scope>
    <source>
        <strain evidence="7">Desulfoluna butyratoxydans MSL71</strain>
    </source>
</reference>
<accession>A0A4U8YT59</accession>
<dbReference type="InterPro" id="IPR004089">
    <property type="entry name" value="MCPsignal_dom"/>
</dbReference>
<dbReference type="GO" id="GO:0006935">
    <property type="term" value="P:chemotaxis"/>
    <property type="evidence" value="ECO:0007669"/>
    <property type="project" value="InterPro"/>
</dbReference>
<sequence>MPKQLTIRQKAVVLLIGITVGVSIICIHSNLAMGGIVAIDQTLGLLEGMNTRILECRRQEKNFQLRGFTAHGKDTKNSLEKWEAHCKIILELLDRAGRTVPAVYREPLARATGEIHSYITDFRHLTTLYGTPDYQVRKTELEPVMVAHARSCQTITGDIAAREKNRKQTLITRSRRLNLGVGIVVISSLVLLGSVLIKKLVQPVRVLSGALEDIASKDGNLTVRLPVKNRDEIGKLAHWFNVFVGNIHAIVGEVSRETDALVSASANLDAISGTMTRSAESTANRSGTVAAAGAQMSATLSAIVTASEEATANLTRVAVATEEMQAAMDNIAAKTKKASSISERAVSTAGSSSSRIRELTQSATDISHVAETITEISNQTNLLALNATIEASRAGAAGKGFAVVANEIKALSKQTAEATLGIHDHLSGMQKTTRITAEGIEDIAQIIHDIDTIISDIAAAVDQQSAATREVVGRLARTSGRIEGVNGNLAEGTIAAQEIAGDISEIDGASRDILQTAVSVGRDADALADIGTRLKKRIATFSI</sequence>
<evidence type="ECO:0000259" key="6">
    <source>
        <dbReference type="PROSITE" id="PS50885"/>
    </source>
</evidence>
<name>A0A4U8YT59_9BACT</name>